<organism evidence="2 3">
    <name type="scientific">Candidatus Acetatifactor stercoripullorum</name>
    <dbReference type="NCBI Taxonomy" id="2838414"/>
    <lineage>
        <taxon>Bacteria</taxon>
        <taxon>Bacillati</taxon>
        <taxon>Bacillota</taxon>
        <taxon>Clostridia</taxon>
        <taxon>Lachnospirales</taxon>
        <taxon>Lachnospiraceae</taxon>
        <taxon>Acetatifactor</taxon>
    </lineage>
</organism>
<dbReference type="Proteomes" id="UP000824265">
    <property type="component" value="Unassembled WGS sequence"/>
</dbReference>
<evidence type="ECO:0000259" key="1">
    <source>
        <dbReference type="Pfam" id="PF00534"/>
    </source>
</evidence>
<evidence type="ECO:0000313" key="3">
    <source>
        <dbReference type="Proteomes" id="UP000824265"/>
    </source>
</evidence>
<dbReference type="Gene3D" id="3.40.50.2000">
    <property type="entry name" value="Glycogen Phosphorylase B"/>
    <property type="match status" value="1"/>
</dbReference>
<evidence type="ECO:0000313" key="2">
    <source>
        <dbReference type="EMBL" id="HIW82168.1"/>
    </source>
</evidence>
<comment type="caution">
    <text evidence="2">The sequence shown here is derived from an EMBL/GenBank/DDBJ whole genome shotgun (WGS) entry which is preliminary data.</text>
</comment>
<name>A0A9D1UCH1_9FIRM</name>
<dbReference type="AlphaFoldDB" id="A0A9D1UCH1"/>
<dbReference type="EMBL" id="DXGH01000065">
    <property type="protein sequence ID" value="HIW82168.1"/>
    <property type="molecule type" value="Genomic_DNA"/>
</dbReference>
<dbReference type="PANTHER" id="PTHR12526">
    <property type="entry name" value="GLYCOSYLTRANSFERASE"/>
    <property type="match status" value="1"/>
</dbReference>
<protein>
    <submittedName>
        <fullName evidence="2">Glycosyltransferase family 4 protein</fullName>
    </submittedName>
</protein>
<feature type="domain" description="Glycosyl transferase family 1" evidence="1">
    <location>
        <begin position="174"/>
        <end position="335"/>
    </location>
</feature>
<dbReference type="Pfam" id="PF00534">
    <property type="entry name" value="Glycos_transf_1"/>
    <property type="match status" value="1"/>
</dbReference>
<dbReference type="CDD" id="cd03801">
    <property type="entry name" value="GT4_PimA-like"/>
    <property type="match status" value="1"/>
</dbReference>
<proteinExistence type="predicted"/>
<reference evidence="2" key="2">
    <citation type="submission" date="2021-04" db="EMBL/GenBank/DDBJ databases">
        <authorList>
            <person name="Gilroy R."/>
        </authorList>
    </citation>
    <scope>NUCLEOTIDE SEQUENCE</scope>
    <source>
        <strain evidence="2">CHK195-6426</strain>
    </source>
</reference>
<gene>
    <name evidence="2" type="ORF">H9742_11755</name>
</gene>
<dbReference type="SUPFAM" id="SSF53756">
    <property type="entry name" value="UDP-Glycosyltransferase/glycogen phosphorylase"/>
    <property type="match status" value="1"/>
</dbReference>
<reference evidence="2" key="1">
    <citation type="journal article" date="2021" name="PeerJ">
        <title>Extensive microbial diversity within the chicken gut microbiome revealed by metagenomics and culture.</title>
        <authorList>
            <person name="Gilroy R."/>
            <person name="Ravi A."/>
            <person name="Getino M."/>
            <person name="Pursley I."/>
            <person name="Horton D.L."/>
            <person name="Alikhan N.F."/>
            <person name="Baker D."/>
            <person name="Gharbi K."/>
            <person name="Hall N."/>
            <person name="Watson M."/>
            <person name="Adriaenssens E.M."/>
            <person name="Foster-Nyarko E."/>
            <person name="Jarju S."/>
            <person name="Secka A."/>
            <person name="Antonio M."/>
            <person name="Oren A."/>
            <person name="Chaudhuri R.R."/>
            <person name="La Ragione R."/>
            <person name="Hildebrand F."/>
            <person name="Pallen M.J."/>
        </authorList>
    </citation>
    <scope>NUCLEOTIDE SEQUENCE</scope>
    <source>
        <strain evidence="2">CHK195-6426</strain>
    </source>
</reference>
<sequence>MKFVFVSNYLNHHQIPFCNAMYELLQGDFAFVQTEPMEEERVRMGWSKDIQAPYLRLYYHEQEACRRLIADAKVVFFGGTDEEGYIRERLDLGKPVIRYSERLYKSGQWKAVSPRGLLKKYQDHTRYRRQPVYMLCAGAYVASDFHIVRAYPKKLLRWGYFPETREYAVDQLMAQKKQGSILWTGRFLDWKHPELAIETARYLRDKGYDFRMELAGGGELEPLVRERIEEYGLKERVRLLGYRRPEEIRRLMEQAQIYLMTSDRMEGWGAVVNEAMNSGCAVAAGHMAGAVPFLISQGKNGLIYRDGHKKELFAAVERLLQDKELCGRLGTNAIETITQEWNASTAARRLLGLCVRLGFLEKGEAAGEISLTPPLTGPCSPAPVLSERRMKWRKQWKNP</sequence>
<dbReference type="InterPro" id="IPR001296">
    <property type="entry name" value="Glyco_trans_1"/>
</dbReference>
<accession>A0A9D1UCH1</accession>
<dbReference type="GO" id="GO:0016757">
    <property type="term" value="F:glycosyltransferase activity"/>
    <property type="evidence" value="ECO:0007669"/>
    <property type="project" value="InterPro"/>
</dbReference>